<reference evidence="3 4" key="1">
    <citation type="submission" date="2016-01" db="EMBL/GenBank/DDBJ databases">
        <title>Genome sequencing of Roseivirga spongicola UST030701-084.</title>
        <authorList>
            <person name="Selvaratnam C."/>
            <person name="Thevarajoo S."/>
            <person name="Goh K.M."/>
            <person name="Ee R."/>
            <person name="Chan K.-G."/>
            <person name="Chong C.S."/>
        </authorList>
    </citation>
    <scope>NUCLEOTIDE SEQUENCE [LARGE SCALE GENOMIC DNA]</scope>
    <source>
        <strain evidence="3 4">UST030701-084</strain>
    </source>
</reference>
<dbReference type="Gene3D" id="3.40.630.10">
    <property type="entry name" value="Zn peptidases"/>
    <property type="match status" value="1"/>
</dbReference>
<dbReference type="STRING" id="333140.AWW68_08730"/>
<dbReference type="InterPro" id="IPR007484">
    <property type="entry name" value="Peptidase_M28"/>
</dbReference>
<accession>A0A150XB52</accession>
<sequence length="572" mass="64158">MRTTVLFLFALMVSLSANAFQVDDFQERYIDLVDKTFNKNEAYSTVAFVEKYFRVVGNEGFDASIYHVAKKLEKAGFVKESVAKANDRLTYRIEKRALERKTWEPVSASLKLASGQEVLNFETNRNMIAINSFSTGGEKKYEMLFVGDAKPSQYDEFDMKGKVVVGSGSARMLFQEAVVKRGALGVMAYSIPSYNQPTKHVNSISFSGIGLNEEAKSFAILLSQKAYQTIKEAASKNQNEILLNVETRIYESEELTLVAELKGSKMPEERFVFSAHVQEPGANDNASGVGVLAEVAASSARLLQANQINPERTITYLFGDEIVSTRRYVQEDKERAKGIKWGMSLDMVGEDTEKTGGTFLIEKMPDPGAIWVRGVEKHSEWGGRPLTKEQLKPHYFNDLVISVFKNIGEQKNWEVNFNPFEGGSDHVPFLQGNIPGLLLWHFTDQFYHTDGDRLDKVSKETMHNVGTGALAIALMLTENEDNLANMILLNTTTKATIRLQQEMNLSKSNIASGADKAIELDILNTWVDYYSKVFNTVLDIDPKNMEAFKKNLEESQSALATYANMLRSQLKD</sequence>
<gene>
    <name evidence="3" type="ORF">AWW68_08730</name>
</gene>
<organism evidence="3 4">
    <name type="scientific">Roseivirga spongicola</name>
    <dbReference type="NCBI Taxonomy" id="333140"/>
    <lineage>
        <taxon>Bacteria</taxon>
        <taxon>Pseudomonadati</taxon>
        <taxon>Bacteroidota</taxon>
        <taxon>Cytophagia</taxon>
        <taxon>Cytophagales</taxon>
        <taxon>Roseivirgaceae</taxon>
        <taxon>Roseivirga</taxon>
    </lineage>
</organism>
<evidence type="ECO:0000313" key="4">
    <source>
        <dbReference type="Proteomes" id="UP000075606"/>
    </source>
</evidence>
<dbReference type="AlphaFoldDB" id="A0A150XB52"/>
<evidence type="ECO:0000259" key="2">
    <source>
        <dbReference type="Pfam" id="PF04389"/>
    </source>
</evidence>
<keyword evidence="1" id="KW-0732">Signal</keyword>
<dbReference type="SUPFAM" id="SSF53187">
    <property type="entry name" value="Zn-dependent exopeptidases"/>
    <property type="match status" value="1"/>
</dbReference>
<dbReference type="OrthoDB" id="9762302at2"/>
<protein>
    <submittedName>
        <fullName evidence="3">Peptidase M28</fullName>
    </submittedName>
</protein>
<comment type="caution">
    <text evidence="3">The sequence shown here is derived from an EMBL/GenBank/DDBJ whole genome shotgun (WGS) entry which is preliminary data.</text>
</comment>
<name>A0A150XB52_9BACT</name>
<feature type="signal peptide" evidence="1">
    <location>
        <begin position="1"/>
        <end position="19"/>
    </location>
</feature>
<dbReference type="Pfam" id="PF04389">
    <property type="entry name" value="Peptidase_M28"/>
    <property type="match status" value="1"/>
</dbReference>
<dbReference type="EMBL" id="LRPC01000012">
    <property type="protein sequence ID" value="KYG75904.1"/>
    <property type="molecule type" value="Genomic_DNA"/>
</dbReference>
<keyword evidence="4" id="KW-1185">Reference proteome</keyword>
<evidence type="ECO:0000256" key="1">
    <source>
        <dbReference type="SAM" id="SignalP"/>
    </source>
</evidence>
<dbReference type="RefSeq" id="WP_068220012.1">
    <property type="nucleotide sequence ID" value="NZ_CP139724.1"/>
</dbReference>
<feature type="domain" description="Peptidase M28" evidence="2">
    <location>
        <begin position="257"/>
        <end position="471"/>
    </location>
</feature>
<evidence type="ECO:0000313" key="3">
    <source>
        <dbReference type="EMBL" id="KYG75904.1"/>
    </source>
</evidence>
<feature type="chain" id="PRO_5007574481" evidence="1">
    <location>
        <begin position="20"/>
        <end position="572"/>
    </location>
</feature>
<proteinExistence type="predicted"/>
<dbReference type="Proteomes" id="UP000075606">
    <property type="component" value="Unassembled WGS sequence"/>
</dbReference>